<dbReference type="Gene3D" id="3.40.50.12780">
    <property type="entry name" value="N-terminal domain of ligase-like"/>
    <property type="match status" value="1"/>
</dbReference>
<feature type="non-terminal residue" evidence="2">
    <location>
        <position position="1"/>
    </location>
</feature>
<dbReference type="EMBL" id="AUSU01002915">
    <property type="protein sequence ID" value="EPS67806.1"/>
    <property type="molecule type" value="Genomic_DNA"/>
</dbReference>
<proteinExistence type="predicted"/>
<accession>S8CSF3</accession>
<evidence type="ECO:0000313" key="2">
    <source>
        <dbReference type="EMBL" id="EPS67806.1"/>
    </source>
</evidence>
<protein>
    <recommendedName>
        <fullName evidence="1">AMP-dependent synthetase/ligase domain-containing protein</fullName>
    </recommendedName>
</protein>
<evidence type="ECO:0000259" key="1">
    <source>
        <dbReference type="Pfam" id="PF00501"/>
    </source>
</evidence>
<dbReference type="GO" id="GO:0016020">
    <property type="term" value="C:membrane"/>
    <property type="evidence" value="ECO:0007669"/>
    <property type="project" value="TreeGrafter"/>
</dbReference>
<dbReference type="Pfam" id="PF00501">
    <property type="entry name" value="AMP-binding"/>
    <property type="match status" value="1"/>
</dbReference>
<dbReference type="InterPro" id="IPR000873">
    <property type="entry name" value="AMP-dep_synth/lig_dom"/>
</dbReference>
<dbReference type="InterPro" id="IPR042099">
    <property type="entry name" value="ANL_N_sf"/>
</dbReference>
<name>S8CSF3_9LAMI</name>
<dbReference type="SUPFAM" id="SSF56801">
    <property type="entry name" value="Acetyl-CoA synthetase-like"/>
    <property type="match status" value="1"/>
</dbReference>
<dbReference type="OrthoDB" id="1673747at2759"/>
<dbReference type="Proteomes" id="UP000015453">
    <property type="component" value="Unassembled WGS sequence"/>
</dbReference>
<dbReference type="PANTHER" id="PTHR43272">
    <property type="entry name" value="LONG-CHAIN-FATTY-ACID--COA LIGASE"/>
    <property type="match status" value="1"/>
</dbReference>
<comment type="caution">
    <text evidence="2">The sequence shown here is derived from an EMBL/GenBank/DDBJ whole genome shotgun (WGS) entry which is preliminary data.</text>
</comment>
<reference evidence="2 3" key="1">
    <citation type="journal article" date="2013" name="BMC Genomics">
        <title>The miniature genome of a carnivorous plant Genlisea aurea contains a low number of genes and short non-coding sequences.</title>
        <authorList>
            <person name="Leushkin E.V."/>
            <person name="Sutormin R.A."/>
            <person name="Nabieva E.R."/>
            <person name="Penin A.A."/>
            <person name="Kondrashov A.S."/>
            <person name="Logacheva M.D."/>
        </authorList>
    </citation>
    <scope>NUCLEOTIDE SEQUENCE [LARGE SCALE GENOMIC DNA]</scope>
</reference>
<feature type="non-terminal residue" evidence="2">
    <location>
        <position position="205"/>
    </location>
</feature>
<feature type="domain" description="AMP-dependent synthetase/ligase" evidence="1">
    <location>
        <begin position="51"/>
        <end position="185"/>
    </location>
</feature>
<dbReference type="GO" id="GO:0005783">
    <property type="term" value="C:endoplasmic reticulum"/>
    <property type="evidence" value="ECO:0007669"/>
    <property type="project" value="TreeGrafter"/>
</dbReference>
<gene>
    <name evidence="2" type="ORF">M569_06966</name>
</gene>
<evidence type="ECO:0000313" key="3">
    <source>
        <dbReference type="Proteomes" id="UP000015453"/>
    </source>
</evidence>
<dbReference type="GO" id="GO:0004467">
    <property type="term" value="F:long-chain fatty acid-CoA ligase activity"/>
    <property type="evidence" value="ECO:0007669"/>
    <property type="project" value="TreeGrafter"/>
</dbReference>
<dbReference type="AlphaFoldDB" id="S8CSF3"/>
<organism evidence="2 3">
    <name type="scientific">Genlisea aurea</name>
    <dbReference type="NCBI Taxonomy" id="192259"/>
    <lineage>
        <taxon>Eukaryota</taxon>
        <taxon>Viridiplantae</taxon>
        <taxon>Streptophyta</taxon>
        <taxon>Embryophyta</taxon>
        <taxon>Tracheophyta</taxon>
        <taxon>Spermatophyta</taxon>
        <taxon>Magnoliopsida</taxon>
        <taxon>eudicotyledons</taxon>
        <taxon>Gunneridae</taxon>
        <taxon>Pentapetalae</taxon>
        <taxon>asterids</taxon>
        <taxon>lamiids</taxon>
        <taxon>Lamiales</taxon>
        <taxon>Lentibulariaceae</taxon>
        <taxon>Genlisea</taxon>
    </lineage>
</organism>
<sequence length="205" mass="22890">ERFIVEVEPGKPASDGGPSIGPVYRSVFAKDGFPKPTPGIDSCWDIFRCAVEKYPNNRMLGRREIESGKPGRYMWETYREVYEVVLKVGNSIRSCGLEKGGRCGIYGANSREWIVSMEACNAHGLYCVPLYDTLGAGAVEFIICHAEVEIAFVEDKKISELLKAFPGAGKYLTTIISFGEVTSRQKEEFEGFEVAIYSWNEFLSL</sequence>
<keyword evidence="3" id="KW-1185">Reference proteome</keyword>
<dbReference type="PANTHER" id="PTHR43272:SF3">
    <property type="entry name" value="LONG CHAIN ACYL-COA SYNTHETASE 4"/>
    <property type="match status" value="1"/>
</dbReference>